<evidence type="ECO:0000256" key="3">
    <source>
        <dbReference type="SAM" id="MobiDB-lite"/>
    </source>
</evidence>
<dbReference type="EMBL" id="SDMP01000009">
    <property type="protein sequence ID" value="RYR39207.1"/>
    <property type="molecule type" value="Genomic_DNA"/>
</dbReference>
<evidence type="ECO:0000256" key="1">
    <source>
        <dbReference type="ARBA" id="ARBA00006524"/>
    </source>
</evidence>
<keyword evidence="2" id="KW-0698">rRNA processing</keyword>
<feature type="compositionally biased region" description="Basic and acidic residues" evidence="3">
    <location>
        <begin position="541"/>
        <end position="552"/>
    </location>
</feature>
<feature type="region of interest" description="Disordered" evidence="3">
    <location>
        <begin position="494"/>
        <end position="568"/>
    </location>
</feature>
<keyword evidence="5" id="KW-1185">Reference proteome</keyword>
<organism evidence="4 5">
    <name type="scientific">Arachis hypogaea</name>
    <name type="common">Peanut</name>
    <dbReference type="NCBI Taxonomy" id="3818"/>
    <lineage>
        <taxon>Eukaryota</taxon>
        <taxon>Viridiplantae</taxon>
        <taxon>Streptophyta</taxon>
        <taxon>Embryophyta</taxon>
        <taxon>Tracheophyta</taxon>
        <taxon>Spermatophyta</taxon>
        <taxon>Magnoliopsida</taxon>
        <taxon>eudicotyledons</taxon>
        <taxon>Gunneridae</taxon>
        <taxon>Pentapetalae</taxon>
        <taxon>rosids</taxon>
        <taxon>fabids</taxon>
        <taxon>Fabales</taxon>
        <taxon>Fabaceae</taxon>
        <taxon>Papilionoideae</taxon>
        <taxon>50 kb inversion clade</taxon>
        <taxon>dalbergioids sensu lato</taxon>
        <taxon>Dalbergieae</taxon>
        <taxon>Pterocarpus clade</taxon>
        <taxon>Arachis</taxon>
    </lineage>
</organism>
<feature type="region of interest" description="Disordered" evidence="3">
    <location>
        <begin position="153"/>
        <end position="208"/>
    </location>
</feature>
<gene>
    <name evidence="4" type="ORF">Ahy_A09g044700</name>
</gene>
<evidence type="ECO:0000313" key="5">
    <source>
        <dbReference type="Proteomes" id="UP000289738"/>
    </source>
</evidence>
<dbReference type="PANTHER" id="PTHR21250">
    <property type="entry name" value="PRE-RRNA-PROCESSING PROTEIN TSR2 HOMOLOG"/>
    <property type="match status" value="1"/>
</dbReference>
<feature type="compositionally biased region" description="Acidic residues" evidence="3">
    <location>
        <begin position="153"/>
        <end position="166"/>
    </location>
</feature>
<dbReference type="AlphaFoldDB" id="A0A445BKL6"/>
<evidence type="ECO:0000313" key="4">
    <source>
        <dbReference type="EMBL" id="RYR39207.1"/>
    </source>
</evidence>
<dbReference type="GO" id="GO:0006364">
    <property type="term" value="P:rRNA processing"/>
    <property type="evidence" value="ECO:0007669"/>
    <property type="project" value="UniProtKB-KW"/>
</dbReference>
<comment type="caution">
    <text evidence="4">The sequence shown here is derived from an EMBL/GenBank/DDBJ whole genome shotgun (WGS) entry which is preliminary data.</text>
</comment>
<dbReference type="Pfam" id="PF10273">
    <property type="entry name" value="WGG"/>
    <property type="match status" value="2"/>
</dbReference>
<feature type="compositionally biased region" description="Acidic residues" evidence="3">
    <location>
        <begin position="494"/>
        <end position="507"/>
    </location>
</feature>
<proteinExistence type="inferred from homology"/>
<name>A0A445BKL6_ARAHY</name>
<dbReference type="Proteomes" id="UP000289738">
    <property type="component" value="Chromosome A09"/>
</dbReference>
<reference evidence="4 5" key="1">
    <citation type="submission" date="2019-01" db="EMBL/GenBank/DDBJ databases">
        <title>Sequencing of cultivated peanut Arachis hypogaea provides insights into genome evolution and oil improvement.</title>
        <authorList>
            <person name="Chen X."/>
        </authorList>
    </citation>
    <scope>NUCLEOTIDE SEQUENCE [LARGE SCALE GENOMIC DNA]</scope>
    <source>
        <strain evidence="5">cv. Fuhuasheng</strain>
        <tissue evidence="4">Leaves</tissue>
    </source>
</reference>
<feature type="compositionally biased region" description="Polar residues" evidence="3">
    <location>
        <begin position="172"/>
        <end position="183"/>
    </location>
</feature>
<feature type="compositionally biased region" description="Polar residues" evidence="3">
    <location>
        <begin position="513"/>
        <end position="524"/>
    </location>
</feature>
<accession>A0A445BKL6</accession>
<evidence type="ECO:0000256" key="2">
    <source>
        <dbReference type="ARBA" id="ARBA00022552"/>
    </source>
</evidence>
<protein>
    <recommendedName>
        <fullName evidence="6">Pre-rRNA-processing protein TSR2 homolog</fullName>
    </recommendedName>
</protein>
<dbReference type="InterPro" id="IPR019398">
    <property type="entry name" value="Pre-rRNA_process_TSR2"/>
</dbReference>
<sequence length="568" mass="62877">MEAAKRLQGNSLSLFSEGIGFVLSRWSALRDAVENQWGGPDSRLKADNLATDILSWFTQSREPLDTDDLEDKLYDGMLSLNVVVEDGSIKEVAKNLMVMHEECLEGNFVTIERYRQAIVNQAAHPRAVPQTLFIIAHHGVILVHVLNRTYNCDDEDDDEDEEDDDVQGGQNGESSARQATSNMDVDIPKSESNMSSGNMRIDDEPLKKDAGEAEDGWVVVSKKKKQGAHLLSRTTAGYHAMFGKYPWLLPLPTFLFSPSSSVSVFQHRKSGRRRHRCSVFHLSSCAANRSTPASSSASLPPASVTRVSIRLSALLSGPVSARLSAPTLPPSLVPSRKKRRRMEAAKRLQGNSLSLFSEGIGFVLSRWSALRDAVENQWGGPDSRLKADNLATDILSWFTQSREPLDTDDLEDKLYDGMLSLNVVVEDGSIKEVAKNLMVMHEECLEGNFVTIERYRQAIVNQAAHPRAVPQTLFIIAHHGVILVHVLNRTYNCDDEDDDEDEEDDDVQGGQNGESSARQATSNMDVDIPKSESNMSSGNMRIDDEPLKKDAGEAEDGWVVVSKKKKQG</sequence>
<comment type="similarity">
    <text evidence="1">Belongs to the TSR2 family.</text>
</comment>
<dbReference type="STRING" id="3818.A0A445BKL6"/>
<evidence type="ECO:0008006" key="6">
    <source>
        <dbReference type="Google" id="ProtNLM"/>
    </source>
</evidence>